<dbReference type="PANTHER" id="PTHR47510">
    <property type="entry name" value="REVERSE TRANSCRIPTASE DOMAIN-CONTAINING PROTEIN"/>
    <property type="match status" value="1"/>
</dbReference>
<evidence type="ECO:0000313" key="3">
    <source>
        <dbReference type="Proteomes" id="UP001529510"/>
    </source>
</evidence>
<feature type="non-terminal residue" evidence="2">
    <location>
        <position position="1"/>
    </location>
</feature>
<dbReference type="SUPFAM" id="SSF56672">
    <property type="entry name" value="DNA/RNA polymerases"/>
    <property type="match status" value="1"/>
</dbReference>
<dbReference type="AlphaFoldDB" id="A0ABD0R1L0"/>
<organism evidence="2 3">
    <name type="scientific">Cirrhinus mrigala</name>
    <name type="common">Mrigala</name>
    <dbReference type="NCBI Taxonomy" id="683832"/>
    <lineage>
        <taxon>Eukaryota</taxon>
        <taxon>Metazoa</taxon>
        <taxon>Chordata</taxon>
        <taxon>Craniata</taxon>
        <taxon>Vertebrata</taxon>
        <taxon>Euteleostomi</taxon>
        <taxon>Actinopterygii</taxon>
        <taxon>Neopterygii</taxon>
        <taxon>Teleostei</taxon>
        <taxon>Ostariophysi</taxon>
        <taxon>Cypriniformes</taxon>
        <taxon>Cyprinidae</taxon>
        <taxon>Labeoninae</taxon>
        <taxon>Labeonini</taxon>
        <taxon>Cirrhinus</taxon>
    </lineage>
</organism>
<dbReference type="InterPro" id="IPR043502">
    <property type="entry name" value="DNA/RNA_pol_sf"/>
</dbReference>
<reference evidence="2 3" key="1">
    <citation type="submission" date="2024-05" db="EMBL/GenBank/DDBJ databases">
        <title>Genome sequencing and assembly of Indian major carp, Cirrhinus mrigala (Hamilton, 1822).</title>
        <authorList>
            <person name="Mohindra V."/>
            <person name="Chowdhury L.M."/>
            <person name="Lal K."/>
            <person name="Jena J.K."/>
        </authorList>
    </citation>
    <scope>NUCLEOTIDE SEQUENCE [LARGE SCALE GENOMIC DNA]</scope>
    <source>
        <strain evidence="2">CM1030</strain>
        <tissue evidence="2">Blood</tissue>
    </source>
</reference>
<dbReference type="Proteomes" id="UP001529510">
    <property type="component" value="Unassembled WGS sequence"/>
</dbReference>
<gene>
    <name evidence="2" type="ORF">M9458_010682</name>
</gene>
<evidence type="ECO:0000313" key="2">
    <source>
        <dbReference type="EMBL" id="KAL0192386.1"/>
    </source>
</evidence>
<accession>A0ABD0R1L0</accession>
<evidence type="ECO:0000259" key="1">
    <source>
        <dbReference type="PROSITE" id="PS50878"/>
    </source>
</evidence>
<keyword evidence="3" id="KW-1185">Reference proteome</keyword>
<dbReference type="CDD" id="cd01650">
    <property type="entry name" value="RT_nLTR_like"/>
    <property type="match status" value="1"/>
</dbReference>
<name>A0ABD0R1L0_CIRMR</name>
<comment type="caution">
    <text evidence="2">The sequence shown here is derived from an EMBL/GenBank/DDBJ whole genome shotgun (WGS) entry which is preliminary data.</text>
</comment>
<sequence length="327" mass="36743">CSSPTSICTALSSQSAHNTFDLPPLSTLLSPLSTHDILPLTEAQVKRELRRLKSRKAAGPDGISPMLLKTCADQPCGILLYMFGLSLKLGKVPQLWKTSCMVPVPKTSYPKDFGDYRPVALTSHLMKTLERLVLSHLRPVVSPLIDPLQFAYQPGIGVDDAVIFLLYRALSHLEKSGSTVRVMFFDFSSAFNLIQPALLRDNLDYMGVDHHLSTWILDYLTNRPQYMRVRDCESDIVVCSTGAPQGTVLAPFLFTVYTADFMFSSATCHLQKFSDDSAIVGLIMDDDDMEYRERIQDFVDWCQRSCLQINAGKTKELVVDFHILHYH</sequence>
<feature type="non-terminal residue" evidence="2">
    <location>
        <position position="327"/>
    </location>
</feature>
<dbReference type="InterPro" id="IPR000477">
    <property type="entry name" value="RT_dom"/>
</dbReference>
<dbReference type="EMBL" id="JAMKFB020000005">
    <property type="protein sequence ID" value="KAL0192386.1"/>
    <property type="molecule type" value="Genomic_DNA"/>
</dbReference>
<protein>
    <recommendedName>
        <fullName evidence="1">Reverse transcriptase domain-containing protein</fullName>
    </recommendedName>
</protein>
<dbReference type="PROSITE" id="PS50878">
    <property type="entry name" value="RT_POL"/>
    <property type="match status" value="1"/>
</dbReference>
<feature type="domain" description="Reverse transcriptase" evidence="1">
    <location>
        <begin position="85"/>
        <end position="327"/>
    </location>
</feature>
<proteinExistence type="predicted"/>
<dbReference type="PANTHER" id="PTHR47510:SF3">
    <property type="entry name" value="ENDO_EXONUCLEASE_PHOSPHATASE DOMAIN-CONTAINING PROTEIN"/>
    <property type="match status" value="1"/>
</dbReference>
<dbReference type="Pfam" id="PF00078">
    <property type="entry name" value="RVT_1"/>
    <property type="match status" value="1"/>
</dbReference>